<feature type="transmembrane region" description="Helical" evidence="5">
    <location>
        <begin position="203"/>
        <end position="231"/>
    </location>
</feature>
<dbReference type="Proteomes" id="UP000250918">
    <property type="component" value="Unassembled WGS sequence"/>
</dbReference>
<proteinExistence type="predicted"/>
<feature type="transmembrane region" description="Helical" evidence="5">
    <location>
        <begin position="62"/>
        <end position="83"/>
    </location>
</feature>
<evidence type="ECO:0000256" key="3">
    <source>
        <dbReference type="ARBA" id="ARBA00022989"/>
    </source>
</evidence>
<accession>A0A855X763</accession>
<evidence type="ECO:0000256" key="4">
    <source>
        <dbReference type="ARBA" id="ARBA00023136"/>
    </source>
</evidence>
<feature type="transmembrane region" description="Helical" evidence="5">
    <location>
        <begin position="265"/>
        <end position="282"/>
    </location>
</feature>
<dbReference type="SUPFAM" id="SSF103481">
    <property type="entry name" value="Multidrug resistance efflux transporter EmrE"/>
    <property type="match status" value="2"/>
</dbReference>
<reference evidence="7 8" key="1">
    <citation type="journal article" date="2018" name="ISME J.">
        <title>A methanotrophic archaeon couples anaerobic oxidation of methane to Fe(III) reduction.</title>
        <authorList>
            <person name="Cai C."/>
            <person name="Leu A.O."/>
            <person name="Xie G.J."/>
            <person name="Guo J."/>
            <person name="Feng Y."/>
            <person name="Zhao J.X."/>
            <person name="Tyson G.W."/>
            <person name="Yuan Z."/>
            <person name="Hu S."/>
        </authorList>
    </citation>
    <scope>NUCLEOTIDE SEQUENCE [LARGE SCALE GENOMIC DNA]</scope>
    <source>
        <strain evidence="7">FeB_12</strain>
    </source>
</reference>
<dbReference type="InterPro" id="IPR000620">
    <property type="entry name" value="EamA_dom"/>
</dbReference>
<feature type="transmembrane region" description="Helical" evidence="5">
    <location>
        <begin position="176"/>
        <end position="197"/>
    </location>
</feature>
<keyword evidence="3 5" id="KW-1133">Transmembrane helix</keyword>
<feature type="domain" description="EamA" evidence="6">
    <location>
        <begin position="3"/>
        <end position="135"/>
    </location>
</feature>
<evidence type="ECO:0000313" key="7">
    <source>
        <dbReference type="EMBL" id="PWB73448.1"/>
    </source>
</evidence>
<comment type="subcellular location">
    <subcellularLocation>
        <location evidence="1">Membrane</location>
        <topology evidence="1">Multi-pass membrane protein</topology>
    </subcellularLocation>
</comment>
<dbReference type="Pfam" id="PF00892">
    <property type="entry name" value="EamA"/>
    <property type="match status" value="2"/>
</dbReference>
<keyword evidence="4 5" id="KW-0472">Membrane</keyword>
<feature type="transmembrane region" description="Helical" evidence="5">
    <location>
        <begin position="89"/>
        <end position="107"/>
    </location>
</feature>
<evidence type="ECO:0000256" key="2">
    <source>
        <dbReference type="ARBA" id="ARBA00022692"/>
    </source>
</evidence>
<dbReference type="PANTHER" id="PTHR32322:SF14">
    <property type="entry name" value="PROTEIN PAGO"/>
    <property type="match status" value="1"/>
</dbReference>
<feature type="transmembrane region" description="Helical" evidence="5">
    <location>
        <begin position="238"/>
        <end position="259"/>
    </location>
</feature>
<dbReference type="AlphaFoldDB" id="A0A855X763"/>
<dbReference type="PANTHER" id="PTHR32322">
    <property type="entry name" value="INNER MEMBRANE TRANSPORTER"/>
    <property type="match status" value="1"/>
</dbReference>
<feature type="transmembrane region" description="Helical" evidence="5">
    <location>
        <begin position="145"/>
        <end position="164"/>
    </location>
</feature>
<dbReference type="InterPro" id="IPR050638">
    <property type="entry name" value="AA-Vitamin_Transporters"/>
</dbReference>
<dbReference type="InterPro" id="IPR037185">
    <property type="entry name" value="EmrE-like"/>
</dbReference>
<name>A0A855X763_9BACT</name>
<feature type="transmembrane region" description="Helical" evidence="5">
    <location>
        <begin position="119"/>
        <end position="139"/>
    </location>
</feature>
<protein>
    <recommendedName>
        <fullName evidence="6">EamA domain-containing protein</fullName>
    </recommendedName>
</protein>
<evidence type="ECO:0000259" key="6">
    <source>
        <dbReference type="Pfam" id="PF00892"/>
    </source>
</evidence>
<comment type="caution">
    <text evidence="7">The sequence shown here is derived from an EMBL/GenBank/DDBJ whole genome shotgun (WGS) entry which is preliminary data.</text>
</comment>
<feature type="domain" description="EamA" evidence="6">
    <location>
        <begin position="147"/>
        <end position="281"/>
    </location>
</feature>
<evidence type="ECO:0000256" key="1">
    <source>
        <dbReference type="ARBA" id="ARBA00004141"/>
    </source>
</evidence>
<organism evidence="7 8">
    <name type="scientific">candidate division GN15 bacterium</name>
    <dbReference type="NCBI Taxonomy" id="2072418"/>
    <lineage>
        <taxon>Bacteria</taxon>
        <taxon>candidate division GN15</taxon>
    </lineage>
</organism>
<gene>
    <name evidence="7" type="ORF">C3F09_05280</name>
</gene>
<dbReference type="EMBL" id="PQAP01000054">
    <property type="protein sequence ID" value="PWB73448.1"/>
    <property type="molecule type" value="Genomic_DNA"/>
</dbReference>
<sequence>MSVFVYILLCLIWGSTWLAIKIGLGSAPPLYAAAIRFAIAVAILASIVRVKKLSYPSGLGNLLRLGHPGVYMYGVSYACVYFGELYINSATAAVLFGSFPFFVAILSNLRLKHERIHRLAWLGLAVGFLGVVLISYDQLQASEHLFWGTVLTLVGSLASAWGLIIHKKHHSGANIYVAAAVQMATGGLLLLPAALIFERLSDFAVTTASVGSILYLSVFGSVIAFLGYYWLLTHMKAVTVSMVAFVTPLVAILVGQILAHETLSAYVYVGTAMILGGMLLVGRE</sequence>
<evidence type="ECO:0000313" key="8">
    <source>
        <dbReference type="Proteomes" id="UP000250918"/>
    </source>
</evidence>
<evidence type="ECO:0000256" key="5">
    <source>
        <dbReference type="SAM" id="Phobius"/>
    </source>
</evidence>
<keyword evidence="2 5" id="KW-0812">Transmembrane</keyword>
<feature type="transmembrane region" description="Helical" evidence="5">
    <location>
        <begin position="28"/>
        <end position="50"/>
    </location>
</feature>
<dbReference type="GO" id="GO:0016020">
    <property type="term" value="C:membrane"/>
    <property type="evidence" value="ECO:0007669"/>
    <property type="project" value="UniProtKB-SubCell"/>
</dbReference>